<evidence type="ECO:0000256" key="5">
    <source>
        <dbReference type="ARBA" id="ARBA00022617"/>
    </source>
</evidence>
<dbReference type="PROSITE" id="PS00365">
    <property type="entry name" value="NIR_SIR"/>
    <property type="match status" value="1"/>
</dbReference>
<keyword evidence="8" id="KW-0408">Iron</keyword>
<dbReference type="GO" id="GO:0050311">
    <property type="term" value="F:sulfite reductase (ferredoxin) activity"/>
    <property type="evidence" value="ECO:0007669"/>
    <property type="project" value="UniProtKB-EC"/>
</dbReference>
<dbReference type="SUPFAM" id="SSF55124">
    <property type="entry name" value="Nitrite/Sulfite reductase N-terminal domain-like"/>
    <property type="match status" value="2"/>
</dbReference>
<evidence type="ECO:0000259" key="11">
    <source>
        <dbReference type="Pfam" id="PF03460"/>
    </source>
</evidence>
<keyword evidence="4" id="KW-0004">4Fe-4S</keyword>
<dbReference type="Pfam" id="PF03460">
    <property type="entry name" value="NIR_SIR_ferr"/>
    <property type="match status" value="2"/>
</dbReference>
<feature type="domain" description="Nitrite/Sulfite reductase ferredoxin-like" evidence="11">
    <location>
        <begin position="353"/>
        <end position="419"/>
    </location>
</feature>
<comment type="caution">
    <text evidence="12">The sequence shown here is derived from an EMBL/GenBank/DDBJ whole genome shotgun (WGS) entry which is preliminary data.</text>
</comment>
<dbReference type="PANTHER" id="PTHR11493:SF47">
    <property type="entry name" value="SULFITE REDUCTASE [NADPH] SUBUNIT BETA"/>
    <property type="match status" value="1"/>
</dbReference>
<protein>
    <submittedName>
        <fullName evidence="12">Sulfite reductase [ferredoxin]</fullName>
        <ecNumber evidence="12">1.8.7.1</ecNumber>
    </submittedName>
</protein>
<evidence type="ECO:0000256" key="1">
    <source>
        <dbReference type="ARBA" id="ARBA00001929"/>
    </source>
</evidence>
<dbReference type="Gene3D" id="3.30.413.10">
    <property type="entry name" value="Sulfite Reductase Hemoprotein, domain 1"/>
    <property type="match status" value="2"/>
</dbReference>
<proteinExistence type="inferred from homology"/>
<evidence type="ECO:0000256" key="6">
    <source>
        <dbReference type="ARBA" id="ARBA00022723"/>
    </source>
</evidence>
<dbReference type="InterPro" id="IPR005117">
    <property type="entry name" value="NiRdtase/SiRdtase_haem-b_fer"/>
</dbReference>
<dbReference type="GO" id="GO:0016002">
    <property type="term" value="F:sulfite reductase activity"/>
    <property type="evidence" value="ECO:0007669"/>
    <property type="project" value="TreeGrafter"/>
</dbReference>
<feature type="domain" description="Nitrite/sulphite reductase 4Fe-4S" evidence="10">
    <location>
        <begin position="172"/>
        <end position="331"/>
    </location>
</feature>
<dbReference type="GO" id="GO:0020037">
    <property type="term" value="F:heme binding"/>
    <property type="evidence" value="ECO:0007669"/>
    <property type="project" value="InterPro"/>
</dbReference>
<name>A0A5C5ZM91_9BACT</name>
<dbReference type="Pfam" id="PF01077">
    <property type="entry name" value="NIR_SIR"/>
    <property type="match status" value="2"/>
</dbReference>
<sequence length="570" mass="63365">MSEEKLSPVEGFKTASNYLRGPIAEELVNGEPNFTGEAMQLLKHHGTYEQDDRDRRKEAKANKVPGGKYYSMMIRSVIPGGVLSSEQLLAQLDLCDEIGNTTIRLTTRQGIQLHGVLKENLRHYIKRVNEIQQTTLAACGDVCRNMMCSPLPIKANVVYDEMQKLCWDLKEHFKPRTGAYHELWISDEETGEKQLAGGGDGGPDPVEPIYGPTYLPRKFKMGVGLPEDNSADIYSQDIGFLGIVEGGKLVGYDLVVGGGFGRTPSAEKTFAAVAKALCYVPADQAIPAAEAVLKVQRDFGNRADRKRARLKYLVHDWGMEKFKTKVEEYYGGALEAPRAVAITEHNDGMGWGEQGDGKWYYGLAIENGRVKDEGDFRLKSALREIGTTLAPPLRITPHQNLIFCDIEPQDKSRLESVLRSHGVPLTEDVSLARRWSMACPAMPTCGLSITESERFMPGMIDQMDTMLAELGLQDELFTTRMTGCPNGCARPYNSDIGLVGRAVGKYTLFLGGSRLGHRLNWIYKDKVPSDEIVPELRKCFELFKAERQPSESFGDFCDRMGKDALLEKCG</sequence>
<dbReference type="InterPro" id="IPR006067">
    <property type="entry name" value="NO2/SO3_Rdtase_4Fe4S_dom"/>
</dbReference>
<comment type="similarity">
    <text evidence="3">Belongs to the nitrite and sulfite reductase 4Fe-4S domain family.</text>
</comment>
<evidence type="ECO:0000256" key="8">
    <source>
        <dbReference type="ARBA" id="ARBA00023004"/>
    </source>
</evidence>
<dbReference type="EMBL" id="SJPQ01000002">
    <property type="protein sequence ID" value="TWT88562.1"/>
    <property type="molecule type" value="Genomic_DNA"/>
</dbReference>
<dbReference type="InterPro" id="IPR045854">
    <property type="entry name" value="NO2/SO3_Rdtase_4Fe4S_sf"/>
</dbReference>
<comment type="cofactor">
    <cofactor evidence="1">
        <name>siroheme</name>
        <dbReference type="ChEBI" id="CHEBI:60052"/>
    </cofactor>
</comment>
<dbReference type="FunFam" id="3.30.413.10:FF:000014">
    <property type="entry name" value="Sulfite reductase [ferredoxin], chloroplastic"/>
    <property type="match status" value="1"/>
</dbReference>
<dbReference type="InterPro" id="IPR036136">
    <property type="entry name" value="Nit/Sulf_reduc_fer-like_dom_sf"/>
</dbReference>
<evidence type="ECO:0000256" key="4">
    <source>
        <dbReference type="ARBA" id="ARBA00022485"/>
    </source>
</evidence>
<dbReference type="PRINTS" id="PR00397">
    <property type="entry name" value="SIROHAEM"/>
</dbReference>
<dbReference type="InterPro" id="IPR045169">
    <property type="entry name" value="NO2/SO3_Rdtase_4Fe4S_prot"/>
</dbReference>
<evidence type="ECO:0000256" key="2">
    <source>
        <dbReference type="ARBA" id="ARBA00001966"/>
    </source>
</evidence>
<dbReference type="GO" id="GO:0000103">
    <property type="term" value="P:sulfate assimilation"/>
    <property type="evidence" value="ECO:0007669"/>
    <property type="project" value="TreeGrafter"/>
</dbReference>
<comment type="cofactor">
    <cofactor evidence="2">
        <name>[4Fe-4S] cluster</name>
        <dbReference type="ChEBI" id="CHEBI:49883"/>
    </cofactor>
</comment>
<dbReference type="AlphaFoldDB" id="A0A5C5ZM91"/>
<gene>
    <name evidence="12" type="primary">sir_2</name>
    <name evidence="12" type="ORF">Mal64_20460</name>
</gene>
<evidence type="ECO:0000259" key="10">
    <source>
        <dbReference type="Pfam" id="PF01077"/>
    </source>
</evidence>
<reference evidence="12 13" key="1">
    <citation type="submission" date="2019-02" db="EMBL/GenBank/DDBJ databases">
        <title>Deep-cultivation of Planctomycetes and their phenomic and genomic characterization uncovers novel biology.</title>
        <authorList>
            <person name="Wiegand S."/>
            <person name="Jogler M."/>
            <person name="Boedeker C."/>
            <person name="Pinto D."/>
            <person name="Vollmers J."/>
            <person name="Rivas-Marin E."/>
            <person name="Kohn T."/>
            <person name="Peeters S.H."/>
            <person name="Heuer A."/>
            <person name="Rast P."/>
            <person name="Oberbeckmann S."/>
            <person name="Bunk B."/>
            <person name="Jeske O."/>
            <person name="Meyerdierks A."/>
            <person name="Storesund J.E."/>
            <person name="Kallscheuer N."/>
            <person name="Luecker S."/>
            <person name="Lage O.M."/>
            <person name="Pohl T."/>
            <person name="Merkel B.J."/>
            <person name="Hornburger P."/>
            <person name="Mueller R.-W."/>
            <person name="Bruemmer F."/>
            <person name="Labrenz M."/>
            <person name="Spormann A.M."/>
            <person name="Op Den Camp H."/>
            <person name="Overmann J."/>
            <person name="Amann R."/>
            <person name="Jetten M.S.M."/>
            <person name="Mascher T."/>
            <person name="Medema M.H."/>
            <person name="Devos D.P."/>
            <person name="Kaster A.-K."/>
            <person name="Ovreas L."/>
            <person name="Rohde M."/>
            <person name="Galperin M.Y."/>
            <person name="Jogler C."/>
        </authorList>
    </citation>
    <scope>NUCLEOTIDE SEQUENCE [LARGE SCALE GENOMIC DNA]</scope>
    <source>
        <strain evidence="12 13">Mal64</strain>
    </source>
</reference>
<dbReference type="PANTHER" id="PTHR11493">
    <property type="entry name" value="SULFITE REDUCTASE [NADPH] SUBUNIT BETA-RELATED"/>
    <property type="match status" value="1"/>
</dbReference>
<evidence type="ECO:0000256" key="3">
    <source>
        <dbReference type="ARBA" id="ARBA00010429"/>
    </source>
</evidence>
<dbReference type="EC" id="1.8.7.1" evidence="12"/>
<dbReference type="GO" id="GO:0009337">
    <property type="term" value="C:sulfite reductase complex (NADPH)"/>
    <property type="evidence" value="ECO:0007669"/>
    <property type="project" value="TreeGrafter"/>
</dbReference>
<evidence type="ECO:0000313" key="12">
    <source>
        <dbReference type="EMBL" id="TWT88562.1"/>
    </source>
</evidence>
<evidence type="ECO:0000256" key="9">
    <source>
        <dbReference type="ARBA" id="ARBA00023014"/>
    </source>
</evidence>
<dbReference type="Proteomes" id="UP000315440">
    <property type="component" value="Unassembled WGS sequence"/>
</dbReference>
<dbReference type="GO" id="GO:0051539">
    <property type="term" value="F:4 iron, 4 sulfur cluster binding"/>
    <property type="evidence" value="ECO:0007669"/>
    <property type="project" value="UniProtKB-KW"/>
</dbReference>
<keyword evidence="5" id="KW-0349">Heme</keyword>
<evidence type="ECO:0000313" key="13">
    <source>
        <dbReference type="Proteomes" id="UP000315440"/>
    </source>
</evidence>
<dbReference type="SUPFAM" id="SSF56014">
    <property type="entry name" value="Nitrite and sulphite reductase 4Fe-4S domain-like"/>
    <property type="match status" value="2"/>
</dbReference>
<feature type="domain" description="Nitrite/sulphite reductase 4Fe-4S" evidence="10">
    <location>
        <begin position="476"/>
        <end position="569"/>
    </location>
</feature>
<organism evidence="12 13">
    <name type="scientific">Pseudobythopirellula maris</name>
    <dbReference type="NCBI Taxonomy" id="2527991"/>
    <lineage>
        <taxon>Bacteria</taxon>
        <taxon>Pseudomonadati</taxon>
        <taxon>Planctomycetota</taxon>
        <taxon>Planctomycetia</taxon>
        <taxon>Pirellulales</taxon>
        <taxon>Lacipirellulaceae</taxon>
        <taxon>Pseudobythopirellula</taxon>
    </lineage>
</organism>
<keyword evidence="9" id="KW-0411">Iron-sulfur</keyword>
<keyword evidence="6" id="KW-0479">Metal-binding</keyword>
<dbReference type="GO" id="GO:0046872">
    <property type="term" value="F:metal ion binding"/>
    <property type="evidence" value="ECO:0007669"/>
    <property type="project" value="UniProtKB-KW"/>
</dbReference>
<dbReference type="InterPro" id="IPR006066">
    <property type="entry name" value="NO2/SO3_Rdtase_FeS/sirohaem_BS"/>
</dbReference>
<dbReference type="NCBIfam" id="NF010029">
    <property type="entry name" value="PRK13504.1"/>
    <property type="match status" value="1"/>
</dbReference>
<keyword evidence="7 12" id="KW-0560">Oxidoreductase</keyword>
<feature type="domain" description="Nitrite/Sulfite reductase ferredoxin-like" evidence="11">
    <location>
        <begin position="72"/>
        <end position="128"/>
    </location>
</feature>
<evidence type="ECO:0000256" key="7">
    <source>
        <dbReference type="ARBA" id="ARBA00023002"/>
    </source>
</evidence>
<accession>A0A5C5ZM91</accession>
<keyword evidence="13" id="KW-1185">Reference proteome</keyword>